<dbReference type="Pfam" id="PF00293">
    <property type="entry name" value="NUDIX"/>
    <property type="match status" value="1"/>
</dbReference>
<dbReference type="GO" id="GO:0006754">
    <property type="term" value="P:ATP biosynthetic process"/>
    <property type="evidence" value="ECO:0007669"/>
    <property type="project" value="TreeGrafter"/>
</dbReference>
<keyword evidence="1 2" id="KW-0378">Hydrolase</keyword>
<dbReference type="InterPro" id="IPR051325">
    <property type="entry name" value="Nudix_hydrolase_domain"/>
</dbReference>
<dbReference type="PATRIC" id="fig|1121865.3.peg.122"/>
<comment type="similarity">
    <text evidence="2">Belongs to the Nudix hydrolase family.</text>
</comment>
<keyword evidence="5" id="KW-1185">Reference proteome</keyword>
<dbReference type="GO" id="GO:0006167">
    <property type="term" value="P:AMP biosynthetic process"/>
    <property type="evidence" value="ECO:0007669"/>
    <property type="project" value="TreeGrafter"/>
</dbReference>
<proteinExistence type="inferred from homology"/>
<dbReference type="RefSeq" id="WP_016182298.1">
    <property type="nucleotide sequence ID" value="NZ_JXKI01000007.1"/>
</dbReference>
<dbReference type="EMBL" id="ASWJ01000004">
    <property type="protein sequence ID" value="EOW84234.1"/>
    <property type="molecule type" value="Genomic_DNA"/>
</dbReference>
<feature type="domain" description="Nudix hydrolase" evidence="3">
    <location>
        <begin position="14"/>
        <end position="145"/>
    </location>
</feature>
<dbReference type="PANTHER" id="PTHR21340">
    <property type="entry name" value="DIADENOSINE 5,5-P1,P4-TETRAPHOSPHATE PYROPHOSPHOHYDROLASE MUTT"/>
    <property type="match status" value="1"/>
</dbReference>
<gene>
    <name evidence="4" type="ORF">I568_00721</name>
</gene>
<dbReference type="eggNOG" id="COG0494">
    <property type="taxonomic scope" value="Bacteria"/>
</dbReference>
<dbReference type="InterPro" id="IPR020084">
    <property type="entry name" value="NUDIX_hydrolase_CS"/>
</dbReference>
<dbReference type="SUPFAM" id="SSF55811">
    <property type="entry name" value="Nudix"/>
    <property type="match status" value="1"/>
</dbReference>
<dbReference type="InterPro" id="IPR020476">
    <property type="entry name" value="Nudix_hydrolase"/>
</dbReference>
<organism evidence="4 5">
    <name type="scientific">Enterococcus columbae DSM 7374 = ATCC 51263</name>
    <dbReference type="NCBI Taxonomy" id="1121865"/>
    <lineage>
        <taxon>Bacteria</taxon>
        <taxon>Bacillati</taxon>
        <taxon>Bacillota</taxon>
        <taxon>Bacilli</taxon>
        <taxon>Lactobacillales</taxon>
        <taxon>Enterococcaceae</taxon>
        <taxon>Enterococcus</taxon>
    </lineage>
</organism>
<protein>
    <recommendedName>
        <fullName evidence="3">Nudix hydrolase domain-containing protein</fullName>
    </recommendedName>
</protein>
<dbReference type="CDD" id="cd04684">
    <property type="entry name" value="NUDIX_Hydrolase"/>
    <property type="match status" value="1"/>
</dbReference>
<dbReference type="Proteomes" id="UP000014113">
    <property type="component" value="Unassembled WGS sequence"/>
</dbReference>
<name>S0L0A8_9ENTE</name>
<dbReference type="PANTHER" id="PTHR21340:SF0">
    <property type="entry name" value="BIS(5'-NUCLEOSYL)-TETRAPHOSPHATASE [ASYMMETRICAL]"/>
    <property type="match status" value="1"/>
</dbReference>
<evidence type="ECO:0000313" key="4">
    <source>
        <dbReference type="EMBL" id="EOW84234.1"/>
    </source>
</evidence>
<dbReference type="PROSITE" id="PS00893">
    <property type="entry name" value="NUDIX_BOX"/>
    <property type="match status" value="1"/>
</dbReference>
<evidence type="ECO:0000259" key="3">
    <source>
        <dbReference type="PROSITE" id="PS51462"/>
    </source>
</evidence>
<reference evidence="4 5" key="1">
    <citation type="submission" date="2013-03" db="EMBL/GenBank/DDBJ databases">
        <title>The Genome Sequence of Enterococcus columbae ATCC_51263 (PacBio/Illumina hybrid assembly).</title>
        <authorList>
            <consortium name="The Broad Institute Genomics Platform"/>
            <consortium name="The Broad Institute Genome Sequencing Center for Infectious Disease"/>
            <person name="Earl A."/>
            <person name="Russ C."/>
            <person name="Gilmore M."/>
            <person name="Surin D."/>
            <person name="Walker B."/>
            <person name="Young S."/>
            <person name="Zeng Q."/>
            <person name="Gargeya S."/>
            <person name="Fitzgerald M."/>
            <person name="Haas B."/>
            <person name="Abouelleil A."/>
            <person name="Allen A.W."/>
            <person name="Alvarado L."/>
            <person name="Arachchi H.M."/>
            <person name="Berlin A.M."/>
            <person name="Chapman S.B."/>
            <person name="Gainer-Dewar J."/>
            <person name="Goldberg J."/>
            <person name="Griggs A."/>
            <person name="Gujja S."/>
            <person name="Hansen M."/>
            <person name="Howarth C."/>
            <person name="Imamovic A."/>
            <person name="Ireland A."/>
            <person name="Larimer J."/>
            <person name="McCowan C."/>
            <person name="Murphy C."/>
            <person name="Pearson M."/>
            <person name="Poon T.W."/>
            <person name="Priest M."/>
            <person name="Roberts A."/>
            <person name="Saif S."/>
            <person name="Shea T."/>
            <person name="Sisk P."/>
            <person name="Sykes S."/>
            <person name="Wortman J."/>
            <person name="Nusbaum C."/>
            <person name="Birren B."/>
        </authorList>
    </citation>
    <scope>NUCLEOTIDE SEQUENCE [LARGE SCALE GENOMIC DNA]</scope>
    <source>
        <strain evidence="4 5">ATCC 51263</strain>
    </source>
</reference>
<dbReference type="InterPro" id="IPR015797">
    <property type="entry name" value="NUDIX_hydrolase-like_dom_sf"/>
</dbReference>
<dbReference type="STRING" id="1121865.OMW_00127"/>
<sequence>MEEAIFGVKLAGKDYQDRFGAYGIVSNEEGKIILVQAPNGAYFLPGGGIEAGEDQKQAIAREMMEELGYQVEIGTYLGEATEYFYSSHRDIYFRHPGYFYVISAWQSVCQPLEKNNQLFWVTGDDAMLLLKRGSHRWAVQKWMKFNQV</sequence>
<dbReference type="PRINTS" id="PR00502">
    <property type="entry name" value="NUDIXFAMILY"/>
</dbReference>
<evidence type="ECO:0000256" key="1">
    <source>
        <dbReference type="ARBA" id="ARBA00022801"/>
    </source>
</evidence>
<accession>S0L0A8</accession>
<comment type="caution">
    <text evidence="4">The sequence shown here is derived from an EMBL/GenBank/DDBJ whole genome shotgun (WGS) entry which is preliminary data.</text>
</comment>
<dbReference type="OrthoDB" id="9816040at2"/>
<dbReference type="InterPro" id="IPR000086">
    <property type="entry name" value="NUDIX_hydrolase_dom"/>
</dbReference>
<dbReference type="PROSITE" id="PS51462">
    <property type="entry name" value="NUDIX"/>
    <property type="match status" value="1"/>
</dbReference>
<evidence type="ECO:0000256" key="2">
    <source>
        <dbReference type="RuleBase" id="RU003476"/>
    </source>
</evidence>
<evidence type="ECO:0000313" key="5">
    <source>
        <dbReference type="Proteomes" id="UP000014113"/>
    </source>
</evidence>
<dbReference type="AlphaFoldDB" id="S0L0A8"/>
<dbReference type="GO" id="GO:0004081">
    <property type="term" value="F:bis(5'-nucleosyl)-tetraphosphatase (asymmetrical) activity"/>
    <property type="evidence" value="ECO:0007669"/>
    <property type="project" value="TreeGrafter"/>
</dbReference>
<dbReference type="Gene3D" id="3.90.79.10">
    <property type="entry name" value="Nucleoside Triphosphate Pyrophosphohydrolase"/>
    <property type="match status" value="1"/>
</dbReference>